<name>A0A5J4U6M1_9EUKA</name>
<dbReference type="AlphaFoldDB" id="A0A5J4U6M1"/>
<dbReference type="EMBL" id="SNRW01019580">
    <property type="protein sequence ID" value="KAA6366247.1"/>
    <property type="molecule type" value="Genomic_DNA"/>
</dbReference>
<evidence type="ECO:0000313" key="2">
    <source>
        <dbReference type="Proteomes" id="UP000324800"/>
    </source>
</evidence>
<evidence type="ECO:0000313" key="1">
    <source>
        <dbReference type="EMBL" id="KAA6366247.1"/>
    </source>
</evidence>
<proteinExistence type="predicted"/>
<organism evidence="1 2">
    <name type="scientific">Streblomastix strix</name>
    <dbReference type="NCBI Taxonomy" id="222440"/>
    <lineage>
        <taxon>Eukaryota</taxon>
        <taxon>Metamonada</taxon>
        <taxon>Preaxostyla</taxon>
        <taxon>Oxymonadida</taxon>
        <taxon>Streblomastigidae</taxon>
        <taxon>Streblomastix</taxon>
    </lineage>
</organism>
<protein>
    <submittedName>
        <fullName evidence="1">Uncharacterized protein</fullName>
    </submittedName>
</protein>
<sequence length="72" mass="7386">MIQADGNTLTIKGSVISEIGAINGATNGSINYSAGNSILWGVNSVGRESGFYSDGVNAYQRVKPVTLGSLPP</sequence>
<comment type="caution">
    <text evidence="1">The sequence shown here is derived from an EMBL/GenBank/DDBJ whole genome shotgun (WGS) entry which is preliminary data.</text>
</comment>
<dbReference type="Proteomes" id="UP000324800">
    <property type="component" value="Unassembled WGS sequence"/>
</dbReference>
<accession>A0A5J4U6M1</accession>
<gene>
    <name evidence="1" type="ORF">EZS28_038226</name>
</gene>
<reference evidence="1 2" key="1">
    <citation type="submission" date="2019-03" db="EMBL/GenBank/DDBJ databases">
        <title>Single cell metagenomics reveals metabolic interactions within the superorganism composed of flagellate Streblomastix strix and complex community of Bacteroidetes bacteria on its surface.</title>
        <authorList>
            <person name="Treitli S.C."/>
            <person name="Kolisko M."/>
            <person name="Husnik F."/>
            <person name="Keeling P."/>
            <person name="Hampl V."/>
        </authorList>
    </citation>
    <scope>NUCLEOTIDE SEQUENCE [LARGE SCALE GENOMIC DNA]</scope>
    <source>
        <strain evidence="1">ST1C</strain>
    </source>
</reference>